<dbReference type="PROSITE" id="PS50850">
    <property type="entry name" value="MFS"/>
    <property type="match status" value="1"/>
</dbReference>
<evidence type="ECO:0000256" key="6">
    <source>
        <dbReference type="SAM" id="Phobius"/>
    </source>
</evidence>
<evidence type="ECO:0000313" key="8">
    <source>
        <dbReference type="EMBL" id="EXJ67584.1"/>
    </source>
</evidence>
<dbReference type="InterPro" id="IPR020846">
    <property type="entry name" value="MFS_dom"/>
</dbReference>
<dbReference type="Gene3D" id="1.20.1250.20">
    <property type="entry name" value="MFS general substrate transporter like domains"/>
    <property type="match status" value="1"/>
</dbReference>
<dbReference type="eggNOG" id="KOG0255">
    <property type="taxonomic scope" value="Eukaryota"/>
</dbReference>
<feature type="transmembrane region" description="Helical" evidence="6">
    <location>
        <begin position="109"/>
        <end position="128"/>
    </location>
</feature>
<feature type="transmembrane region" description="Helical" evidence="6">
    <location>
        <begin position="423"/>
        <end position="444"/>
    </location>
</feature>
<name>W9XAX6_9EURO</name>
<sequence>MGYGVLESRSGMKHVPGTSLLDTHDVAWIEQSTHLKRGTGKNSHILLVPQPSNSPNDPLNWPLWQRDLILVMYCYATVLCIGGIGPILSSMALILIQEFGISFTQVSQLTGYSLCATGAVGIFISALARKYGKRPCLLFSVTCAFAGTLWGGAANSYGSLLGARIVQGLGVAMFESVMFSVVGDLYYVHERGSRMAIYVTANSGIANLPAMLAGKITVDLGWRWVFWLLAIFIGTAWGGVVVFGWETAYIRNAIYNIDTSSQENIEMIEEVKEHTTHIEDDQTKGSGTAQPPNLEKTATVSTTATVKKDSFFKRMLPVTGTFVEDSIAKMVLRPFFIILNPAVVWAVVLIAFPTLWLVGISFVIAQIFSAPPYLLKTEELGYMSAGPVVGGTLGCLVAGWIADPIAKYISRRNNGVYEPEFRLALMIPSTILSILGYFLFGGLIEEGKPAAGMAAVWALPLASLQFLAVAIGNYMVDAYRNISVEVFIISMVFKNFLFFGFSFFLNDWVAAWGPRKFFNAIGGIQLAMCLTTIPMYMFGKRLRAWWHANDVLSKI</sequence>
<feature type="transmembrane region" description="Helical" evidence="6">
    <location>
        <begin position="450"/>
        <end position="474"/>
    </location>
</feature>
<dbReference type="HOGENOM" id="CLU_008455_13_0_1"/>
<evidence type="ECO:0000256" key="3">
    <source>
        <dbReference type="ARBA" id="ARBA00022989"/>
    </source>
</evidence>
<feature type="transmembrane region" description="Helical" evidence="6">
    <location>
        <begin position="224"/>
        <end position="245"/>
    </location>
</feature>
<feature type="transmembrane region" description="Helical" evidence="6">
    <location>
        <begin position="165"/>
        <end position="188"/>
    </location>
</feature>
<evidence type="ECO:0000256" key="5">
    <source>
        <dbReference type="SAM" id="MobiDB-lite"/>
    </source>
</evidence>
<dbReference type="OrthoDB" id="2585655at2759"/>
<organism evidence="8 9">
    <name type="scientific">Cladophialophora psammophila CBS 110553</name>
    <dbReference type="NCBI Taxonomy" id="1182543"/>
    <lineage>
        <taxon>Eukaryota</taxon>
        <taxon>Fungi</taxon>
        <taxon>Dikarya</taxon>
        <taxon>Ascomycota</taxon>
        <taxon>Pezizomycotina</taxon>
        <taxon>Eurotiomycetes</taxon>
        <taxon>Chaetothyriomycetidae</taxon>
        <taxon>Chaetothyriales</taxon>
        <taxon>Herpotrichiellaceae</taxon>
        <taxon>Cladophialophora</taxon>
    </lineage>
</organism>
<dbReference type="SUPFAM" id="SSF103473">
    <property type="entry name" value="MFS general substrate transporter"/>
    <property type="match status" value="1"/>
</dbReference>
<keyword evidence="2 6" id="KW-0812">Transmembrane</keyword>
<feature type="transmembrane region" description="Helical" evidence="6">
    <location>
        <begin position="195"/>
        <end position="218"/>
    </location>
</feature>
<dbReference type="GO" id="GO:0005886">
    <property type="term" value="C:plasma membrane"/>
    <property type="evidence" value="ECO:0007669"/>
    <property type="project" value="TreeGrafter"/>
</dbReference>
<dbReference type="AlphaFoldDB" id="W9XAX6"/>
<evidence type="ECO:0000313" key="9">
    <source>
        <dbReference type="Proteomes" id="UP000019471"/>
    </source>
</evidence>
<comment type="subcellular location">
    <subcellularLocation>
        <location evidence="1">Membrane</location>
        <topology evidence="1">Multi-pass membrane protein</topology>
    </subcellularLocation>
</comment>
<dbReference type="InterPro" id="IPR036259">
    <property type="entry name" value="MFS_trans_sf"/>
</dbReference>
<dbReference type="InterPro" id="IPR011701">
    <property type="entry name" value="MFS"/>
</dbReference>
<feature type="domain" description="Major facilitator superfamily (MFS) profile" evidence="7">
    <location>
        <begin position="69"/>
        <end position="555"/>
    </location>
</feature>
<evidence type="ECO:0000259" key="7">
    <source>
        <dbReference type="PROSITE" id="PS50850"/>
    </source>
</evidence>
<dbReference type="Proteomes" id="UP000019471">
    <property type="component" value="Unassembled WGS sequence"/>
</dbReference>
<feature type="transmembrane region" description="Helical" evidence="6">
    <location>
        <begin position="135"/>
        <end position="153"/>
    </location>
</feature>
<feature type="transmembrane region" description="Helical" evidence="6">
    <location>
        <begin position="486"/>
        <end position="505"/>
    </location>
</feature>
<feature type="transmembrane region" description="Helical" evidence="6">
    <location>
        <begin position="70"/>
        <end position="97"/>
    </location>
</feature>
<dbReference type="GO" id="GO:0022857">
    <property type="term" value="F:transmembrane transporter activity"/>
    <property type="evidence" value="ECO:0007669"/>
    <property type="project" value="InterPro"/>
</dbReference>
<keyword evidence="9" id="KW-1185">Reference proteome</keyword>
<feature type="transmembrane region" description="Helical" evidence="6">
    <location>
        <begin position="380"/>
        <end position="402"/>
    </location>
</feature>
<dbReference type="PANTHER" id="PTHR23502:SF29">
    <property type="entry name" value="TRANSPORTER, PUTATIVE (AFU_ORTHOLOGUE AFUA_6G06680)-RELATED"/>
    <property type="match status" value="1"/>
</dbReference>
<evidence type="ECO:0000256" key="1">
    <source>
        <dbReference type="ARBA" id="ARBA00004141"/>
    </source>
</evidence>
<dbReference type="GeneID" id="19194293"/>
<reference evidence="8 9" key="1">
    <citation type="submission" date="2013-03" db="EMBL/GenBank/DDBJ databases">
        <title>The Genome Sequence of Cladophialophora psammophila CBS 110553.</title>
        <authorList>
            <consortium name="The Broad Institute Genomics Platform"/>
            <person name="Cuomo C."/>
            <person name="de Hoog S."/>
            <person name="Gorbushina A."/>
            <person name="Walker B."/>
            <person name="Young S.K."/>
            <person name="Zeng Q."/>
            <person name="Gargeya S."/>
            <person name="Fitzgerald M."/>
            <person name="Haas B."/>
            <person name="Abouelleil A."/>
            <person name="Allen A.W."/>
            <person name="Alvarado L."/>
            <person name="Arachchi H.M."/>
            <person name="Berlin A.M."/>
            <person name="Chapman S.B."/>
            <person name="Gainer-Dewar J."/>
            <person name="Goldberg J."/>
            <person name="Griggs A."/>
            <person name="Gujja S."/>
            <person name="Hansen M."/>
            <person name="Howarth C."/>
            <person name="Imamovic A."/>
            <person name="Ireland A."/>
            <person name="Larimer J."/>
            <person name="McCowan C."/>
            <person name="Murphy C."/>
            <person name="Pearson M."/>
            <person name="Poon T.W."/>
            <person name="Priest M."/>
            <person name="Roberts A."/>
            <person name="Saif S."/>
            <person name="Shea T."/>
            <person name="Sisk P."/>
            <person name="Sykes S."/>
            <person name="Wortman J."/>
            <person name="Nusbaum C."/>
            <person name="Birren B."/>
        </authorList>
    </citation>
    <scope>NUCLEOTIDE SEQUENCE [LARGE SCALE GENOMIC DNA]</scope>
    <source>
        <strain evidence="8 9">CBS 110553</strain>
    </source>
</reference>
<dbReference type="Pfam" id="PF07690">
    <property type="entry name" value="MFS_1"/>
    <property type="match status" value="1"/>
</dbReference>
<keyword evidence="3 6" id="KW-1133">Transmembrane helix</keyword>
<dbReference type="RefSeq" id="XP_007748366.1">
    <property type="nucleotide sequence ID" value="XM_007750176.1"/>
</dbReference>
<evidence type="ECO:0000256" key="4">
    <source>
        <dbReference type="ARBA" id="ARBA00023136"/>
    </source>
</evidence>
<evidence type="ECO:0000256" key="2">
    <source>
        <dbReference type="ARBA" id="ARBA00022692"/>
    </source>
</evidence>
<accession>W9XAX6</accession>
<dbReference type="PANTHER" id="PTHR23502">
    <property type="entry name" value="MAJOR FACILITATOR SUPERFAMILY"/>
    <property type="match status" value="1"/>
</dbReference>
<keyword evidence="4 6" id="KW-0472">Membrane</keyword>
<protein>
    <recommendedName>
        <fullName evidence="7">Major facilitator superfamily (MFS) profile domain-containing protein</fullName>
    </recommendedName>
</protein>
<feature type="transmembrane region" description="Helical" evidence="6">
    <location>
        <begin position="335"/>
        <end position="368"/>
    </location>
</feature>
<feature type="transmembrane region" description="Helical" evidence="6">
    <location>
        <begin position="517"/>
        <end position="538"/>
    </location>
</feature>
<proteinExistence type="predicted"/>
<comment type="caution">
    <text evidence="8">The sequence shown here is derived from an EMBL/GenBank/DDBJ whole genome shotgun (WGS) entry which is preliminary data.</text>
</comment>
<dbReference type="EMBL" id="AMGX01000016">
    <property type="protein sequence ID" value="EXJ67584.1"/>
    <property type="molecule type" value="Genomic_DNA"/>
</dbReference>
<feature type="region of interest" description="Disordered" evidence="5">
    <location>
        <begin position="276"/>
        <end position="295"/>
    </location>
</feature>
<gene>
    <name evidence="8" type="ORF">A1O5_09597</name>
</gene>